<accession>A0A8B6SDI8</accession>
<sequence>MEILYIDEGDENTDWIKKVRKDREKREEEKKRRKKNN</sequence>
<reference evidence="2" key="1">
    <citation type="submission" date="2019-01" db="EMBL/GenBank/DDBJ databases">
        <title>Anaerobic oxidation of ethane by archaea from a marine hydrocarbon seep.</title>
        <authorList>
            <person name="Musat F."/>
        </authorList>
    </citation>
    <scope>NUCLEOTIDE SEQUENCE [LARGE SCALE GENOMIC DNA]</scope>
</reference>
<name>A0A8B6SDI8_9EURY</name>
<comment type="caution">
    <text evidence="1">The sequence shown here is derived from an EMBL/GenBank/DDBJ whole genome shotgun (WGS) entry which is preliminary data.</text>
</comment>
<evidence type="ECO:0000313" key="1">
    <source>
        <dbReference type="EMBL" id="RZB32773.1"/>
    </source>
</evidence>
<organism evidence="1 2">
    <name type="scientific">Candidatus Argoarchaeum ethanivorans</name>
    <dbReference type="NCBI Taxonomy" id="2608793"/>
    <lineage>
        <taxon>Archaea</taxon>
        <taxon>Methanobacteriati</taxon>
        <taxon>Methanobacteriota</taxon>
        <taxon>Stenosarchaea group</taxon>
        <taxon>Methanomicrobia</taxon>
        <taxon>Methanosarcinales</taxon>
        <taxon>Methanosarcinales incertae sedis</taxon>
        <taxon>GOM Arc I cluster</taxon>
        <taxon>Candidatus Argoarchaeum</taxon>
    </lineage>
</organism>
<gene>
    <name evidence="1" type="ORF">AEth_00451</name>
</gene>
<proteinExistence type="predicted"/>
<protein>
    <submittedName>
        <fullName evidence="1">Uncharacterized protein</fullName>
    </submittedName>
</protein>
<dbReference type="Proteomes" id="UP000291831">
    <property type="component" value="Unassembled WGS sequence"/>
</dbReference>
<dbReference type="AlphaFoldDB" id="A0A8B6SDI8"/>
<dbReference type="EMBL" id="RPGO01000005">
    <property type="protein sequence ID" value="RZB32773.1"/>
    <property type="molecule type" value="Genomic_DNA"/>
</dbReference>
<evidence type="ECO:0000313" key="2">
    <source>
        <dbReference type="Proteomes" id="UP000291831"/>
    </source>
</evidence>